<dbReference type="InterPro" id="IPR000182">
    <property type="entry name" value="GNAT_dom"/>
</dbReference>
<keyword evidence="3" id="KW-1185">Reference proteome</keyword>
<dbReference type="PANTHER" id="PTHR43792">
    <property type="entry name" value="GNAT FAMILY, PUTATIVE (AFU_ORTHOLOGUE AFUA_3G00765)-RELATED-RELATED"/>
    <property type="match status" value="1"/>
</dbReference>
<gene>
    <name evidence="2" type="ORF">ACFSR3_00980</name>
</gene>
<dbReference type="Gene3D" id="3.40.630.30">
    <property type="match status" value="1"/>
</dbReference>
<dbReference type="SUPFAM" id="SSF55729">
    <property type="entry name" value="Acyl-CoA N-acyltransferases (Nat)"/>
    <property type="match status" value="1"/>
</dbReference>
<dbReference type="GO" id="GO:0016746">
    <property type="term" value="F:acyltransferase activity"/>
    <property type="evidence" value="ECO:0007669"/>
    <property type="project" value="UniProtKB-KW"/>
</dbReference>
<dbReference type="Proteomes" id="UP001597480">
    <property type="component" value="Unassembled WGS sequence"/>
</dbReference>
<name>A0ABW5NRB1_9FLAO</name>
<evidence type="ECO:0000313" key="3">
    <source>
        <dbReference type="Proteomes" id="UP001597480"/>
    </source>
</evidence>
<dbReference type="PROSITE" id="PS51186">
    <property type="entry name" value="GNAT"/>
    <property type="match status" value="1"/>
</dbReference>
<proteinExistence type="predicted"/>
<protein>
    <submittedName>
        <fullName evidence="2">GNAT family N-acetyltransferase</fullName>
        <ecNumber evidence="2">2.3.-.-</ecNumber>
    </submittedName>
</protein>
<dbReference type="EMBL" id="JBHUMD010000003">
    <property type="protein sequence ID" value="MFD2600614.1"/>
    <property type="molecule type" value="Genomic_DNA"/>
</dbReference>
<dbReference type="InterPro" id="IPR016181">
    <property type="entry name" value="Acyl_CoA_acyltransferase"/>
</dbReference>
<dbReference type="Pfam" id="PF13302">
    <property type="entry name" value="Acetyltransf_3"/>
    <property type="match status" value="1"/>
</dbReference>
<dbReference type="InterPro" id="IPR051531">
    <property type="entry name" value="N-acetyltransferase"/>
</dbReference>
<evidence type="ECO:0000313" key="2">
    <source>
        <dbReference type="EMBL" id="MFD2600614.1"/>
    </source>
</evidence>
<evidence type="ECO:0000259" key="1">
    <source>
        <dbReference type="PROSITE" id="PS51186"/>
    </source>
</evidence>
<reference evidence="3" key="1">
    <citation type="journal article" date="2019" name="Int. J. Syst. Evol. Microbiol.">
        <title>The Global Catalogue of Microorganisms (GCM) 10K type strain sequencing project: providing services to taxonomists for standard genome sequencing and annotation.</title>
        <authorList>
            <consortium name="The Broad Institute Genomics Platform"/>
            <consortium name="The Broad Institute Genome Sequencing Center for Infectious Disease"/>
            <person name="Wu L."/>
            <person name="Ma J."/>
        </authorList>
    </citation>
    <scope>NUCLEOTIDE SEQUENCE [LARGE SCALE GENOMIC DNA]</scope>
    <source>
        <strain evidence="3">KCTC 42107</strain>
    </source>
</reference>
<feature type="domain" description="N-acetyltransferase" evidence="1">
    <location>
        <begin position="10"/>
        <end position="167"/>
    </location>
</feature>
<comment type="caution">
    <text evidence="2">The sequence shown here is derived from an EMBL/GenBank/DDBJ whole genome shotgun (WGS) entry which is preliminary data.</text>
</comment>
<accession>A0ABW5NRB1</accession>
<sequence length="167" mass="19386">MDMIIATQRLNFRQLTQADAENFYLLNADPEVIRYTGDGAFADIEAARKFLEGYDHYEKYGFGRWAVIRKEDNEFLGWCGLKYTPETDEYDIGFRFFRKYWNQGYATEAAQACLDYGLNDLGMKTIIGRAMKANTASVKVLEKIGMTYWKPMDFHGDEGVVYRIEKS</sequence>
<dbReference type="RefSeq" id="WP_379819317.1">
    <property type="nucleotide sequence ID" value="NZ_JBHUMD010000003.1"/>
</dbReference>
<keyword evidence="2" id="KW-0808">Transferase</keyword>
<keyword evidence="2" id="KW-0012">Acyltransferase</keyword>
<organism evidence="2 3">
    <name type="scientific">Flavobacterium suzhouense</name>
    <dbReference type="NCBI Taxonomy" id="1529638"/>
    <lineage>
        <taxon>Bacteria</taxon>
        <taxon>Pseudomonadati</taxon>
        <taxon>Bacteroidota</taxon>
        <taxon>Flavobacteriia</taxon>
        <taxon>Flavobacteriales</taxon>
        <taxon>Flavobacteriaceae</taxon>
        <taxon>Flavobacterium</taxon>
    </lineage>
</organism>
<dbReference type="PANTHER" id="PTHR43792:SF1">
    <property type="entry name" value="N-ACETYLTRANSFERASE DOMAIN-CONTAINING PROTEIN"/>
    <property type="match status" value="1"/>
</dbReference>
<dbReference type="EC" id="2.3.-.-" evidence="2"/>